<feature type="domain" description="Xylanolytic transcriptional activator regulatory" evidence="4">
    <location>
        <begin position="161"/>
        <end position="389"/>
    </location>
</feature>
<reference evidence="5" key="1">
    <citation type="journal article" date="2019" name="Beilstein J. Org. Chem.">
        <title>Nanangenines: drimane sesquiterpenoids as the dominant metabolite cohort of a novel Australian fungus, Aspergillus nanangensis.</title>
        <authorList>
            <person name="Lacey H.J."/>
            <person name="Gilchrist C.L.M."/>
            <person name="Crombie A."/>
            <person name="Kalaitzis J.A."/>
            <person name="Vuong D."/>
            <person name="Rutledge P.J."/>
            <person name="Turner P."/>
            <person name="Pitt J.I."/>
            <person name="Lacey E."/>
            <person name="Chooi Y.H."/>
            <person name="Piggott A.M."/>
        </authorList>
    </citation>
    <scope>NUCLEOTIDE SEQUENCE</scope>
    <source>
        <strain evidence="5">MST-FP2251</strain>
    </source>
</reference>
<keyword evidence="3" id="KW-0539">Nucleus</keyword>
<dbReference type="GO" id="GO:0003677">
    <property type="term" value="F:DNA binding"/>
    <property type="evidence" value="ECO:0007669"/>
    <property type="project" value="InterPro"/>
</dbReference>
<dbReference type="PANTHER" id="PTHR46910:SF25">
    <property type="entry name" value="ABC-TRANSPORTER-REGULATING TRANSCRIPTION FACTOR"/>
    <property type="match status" value="1"/>
</dbReference>
<dbReference type="GO" id="GO:0008270">
    <property type="term" value="F:zinc ion binding"/>
    <property type="evidence" value="ECO:0007669"/>
    <property type="project" value="InterPro"/>
</dbReference>
<evidence type="ECO:0000256" key="3">
    <source>
        <dbReference type="ARBA" id="ARBA00023242"/>
    </source>
</evidence>
<dbReference type="InterPro" id="IPR050987">
    <property type="entry name" value="AtrR-like"/>
</dbReference>
<proteinExistence type="predicted"/>
<dbReference type="CDD" id="cd12148">
    <property type="entry name" value="fungal_TF_MHR"/>
    <property type="match status" value="1"/>
</dbReference>
<dbReference type="PANTHER" id="PTHR46910">
    <property type="entry name" value="TRANSCRIPTION FACTOR PDR1"/>
    <property type="match status" value="1"/>
</dbReference>
<keyword evidence="2" id="KW-0804">Transcription</keyword>
<dbReference type="GO" id="GO:0006351">
    <property type="term" value="P:DNA-templated transcription"/>
    <property type="evidence" value="ECO:0007669"/>
    <property type="project" value="InterPro"/>
</dbReference>
<dbReference type="GO" id="GO:0003700">
    <property type="term" value="F:DNA-binding transcription factor activity"/>
    <property type="evidence" value="ECO:0007669"/>
    <property type="project" value="InterPro"/>
</dbReference>
<keyword evidence="1" id="KW-0805">Transcription regulation</keyword>
<sequence>MQSVKWITTIMEKEQSLAQSPVGTSSTIEFFNRLTRDPYLASEPGLISPSQSIFGGPLMAERGLGDLTQAQDMLFSSPCFALPRSLLDPSAIGPSLFNLLSPEGLKWIGEKVGHGVVDQSALLDQADRYHEDTMYIDPLASALRSTPFLPLPPKYVAVHLLESYFKTINPFCPLFDEDDFMTRFEEEYPVQPEISPAWWACINATLALACMIEDELSPNAWMYWKNCTLSLDGFFIQPPQLLSAQALLAMTLYLHGTFSAKPSDSLVSFAIRILHGLDFAEGQSQKSTDVYKRILTLCYIQDIDYSLRCGTPPARTLDLTFLDDLTNGNAPPNINENMTSFNVYSSVCGLTSIKTQVYHDLYSTIGSNKSDAEVIAAVGRLDSQLQHWKNNIPDEYRPESTNADRGIRQDPHLNVLYLHFSYYHCLLTIHRRGIASATWEMQLDPGGGQMASTNPRALRSRQLCVAAARASLDLVGYIPRDHVLCAG</sequence>
<keyword evidence="6" id="KW-1185">Reference proteome</keyword>
<evidence type="ECO:0000259" key="4">
    <source>
        <dbReference type="Pfam" id="PF04082"/>
    </source>
</evidence>
<evidence type="ECO:0000313" key="5">
    <source>
        <dbReference type="EMBL" id="KAF9895077.1"/>
    </source>
</evidence>
<dbReference type="EMBL" id="VCAU01000002">
    <property type="protein sequence ID" value="KAF9895077.1"/>
    <property type="molecule type" value="Genomic_DNA"/>
</dbReference>
<organism evidence="5 6">
    <name type="scientific">Aspergillus nanangensis</name>
    <dbReference type="NCBI Taxonomy" id="2582783"/>
    <lineage>
        <taxon>Eukaryota</taxon>
        <taxon>Fungi</taxon>
        <taxon>Dikarya</taxon>
        <taxon>Ascomycota</taxon>
        <taxon>Pezizomycotina</taxon>
        <taxon>Eurotiomycetes</taxon>
        <taxon>Eurotiomycetidae</taxon>
        <taxon>Eurotiales</taxon>
        <taxon>Aspergillaceae</taxon>
        <taxon>Aspergillus</taxon>
        <taxon>Aspergillus subgen. Circumdati</taxon>
    </lineage>
</organism>
<accession>A0AAD4GZH6</accession>
<comment type="caution">
    <text evidence="5">The sequence shown here is derived from an EMBL/GenBank/DDBJ whole genome shotgun (WGS) entry which is preliminary data.</text>
</comment>
<protein>
    <recommendedName>
        <fullName evidence="4">Xylanolytic transcriptional activator regulatory domain-containing protein</fullName>
    </recommendedName>
</protein>
<dbReference type="InterPro" id="IPR007219">
    <property type="entry name" value="XnlR_reg_dom"/>
</dbReference>
<evidence type="ECO:0000256" key="1">
    <source>
        <dbReference type="ARBA" id="ARBA00023015"/>
    </source>
</evidence>
<evidence type="ECO:0000313" key="6">
    <source>
        <dbReference type="Proteomes" id="UP001194746"/>
    </source>
</evidence>
<dbReference type="AlphaFoldDB" id="A0AAD4GZH6"/>
<reference evidence="5" key="2">
    <citation type="submission" date="2020-02" db="EMBL/GenBank/DDBJ databases">
        <authorList>
            <person name="Gilchrist C.L.M."/>
            <person name="Chooi Y.-H."/>
        </authorList>
    </citation>
    <scope>NUCLEOTIDE SEQUENCE</scope>
    <source>
        <strain evidence="5">MST-FP2251</strain>
    </source>
</reference>
<evidence type="ECO:0000256" key="2">
    <source>
        <dbReference type="ARBA" id="ARBA00023163"/>
    </source>
</evidence>
<name>A0AAD4GZH6_ASPNN</name>
<dbReference type="Proteomes" id="UP001194746">
    <property type="component" value="Unassembled WGS sequence"/>
</dbReference>
<gene>
    <name evidence="5" type="ORF">FE257_004706</name>
</gene>
<dbReference type="Pfam" id="PF04082">
    <property type="entry name" value="Fungal_trans"/>
    <property type="match status" value="1"/>
</dbReference>